<comment type="caution">
    <text evidence="1">The sequence shown here is derived from an EMBL/GenBank/DDBJ whole genome shotgun (WGS) entry which is preliminary data.</text>
</comment>
<dbReference type="EMBL" id="SPLM01000006">
    <property type="protein sequence ID" value="TMW67089.1"/>
    <property type="molecule type" value="Genomic_DNA"/>
</dbReference>
<protein>
    <submittedName>
        <fullName evidence="1">Uncharacterized protein</fullName>
    </submittedName>
</protein>
<dbReference type="OrthoDB" id="151678at2759"/>
<keyword evidence="2" id="KW-1185">Reference proteome</keyword>
<proteinExistence type="predicted"/>
<organism evidence="1 2">
    <name type="scientific">Pythium oligandrum</name>
    <name type="common">Mycoparasitic fungus</name>
    <dbReference type="NCBI Taxonomy" id="41045"/>
    <lineage>
        <taxon>Eukaryota</taxon>
        <taxon>Sar</taxon>
        <taxon>Stramenopiles</taxon>
        <taxon>Oomycota</taxon>
        <taxon>Peronosporomycetes</taxon>
        <taxon>Pythiales</taxon>
        <taxon>Pythiaceae</taxon>
        <taxon>Pythium</taxon>
    </lineage>
</organism>
<gene>
    <name evidence="1" type="ORF">Poli38472_012205</name>
</gene>
<evidence type="ECO:0000313" key="1">
    <source>
        <dbReference type="EMBL" id="TMW67089.1"/>
    </source>
</evidence>
<dbReference type="Proteomes" id="UP000794436">
    <property type="component" value="Unassembled WGS sequence"/>
</dbReference>
<dbReference type="AlphaFoldDB" id="A0A8K1CP81"/>
<reference evidence="1" key="1">
    <citation type="submission" date="2019-03" db="EMBL/GenBank/DDBJ databases">
        <title>Long read genome sequence of the mycoparasitic Pythium oligandrum ATCC 38472 isolated from sugarbeet rhizosphere.</title>
        <authorList>
            <person name="Gaulin E."/>
        </authorList>
    </citation>
    <scope>NUCLEOTIDE SEQUENCE</scope>
    <source>
        <strain evidence="1">ATCC 38472_TT</strain>
    </source>
</reference>
<sequence length="338" mass="37993">METRTEAPEAAPIRSYRSSYYARKDEIAQLEKEAGRLAKRLEQLKAAEQGDVMELVESVQENAALTSGLQASAWVMAEAQSVLSNRLVVNPLDTFIRLPVEAVAREKALYSIRDAKLHMATEFLLRRSRYMDLRSSHRQVESATLPNGDVVVEEFAVEPFPETSDVKQVYDALQLALAHHQFVIWERLGFSAVCEVGGGMEESVCQLRCFTKVLPGMDMEKNTASFSQYYENSGLLSCPYGLVVVDFVNEDELYPYHRESRVRLDTSGVTMVCRTSSDPTSSVSLVRWTYTRIHRPHDGVPQQSINCLRDCIPRGTDATIEAVREYITPTEQILAADA</sequence>
<name>A0A8K1CP81_PYTOL</name>
<accession>A0A8K1CP81</accession>
<evidence type="ECO:0000313" key="2">
    <source>
        <dbReference type="Proteomes" id="UP000794436"/>
    </source>
</evidence>